<gene>
    <name evidence="2" type="ORF">ACFQ07_12920</name>
</gene>
<dbReference type="SUPFAM" id="SSF89260">
    <property type="entry name" value="Collagen-binding domain"/>
    <property type="match status" value="1"/>
</dbReference>
<organism evidence="2 3">
    <name type="scientific">Actinomadura adrarensis</name>
    <dbReference type="NCBI Taxonomy" id="1819600"/>
    <lineage>
        <taxon>Bacteria</taxon>
        <taxon>Bacillati</taxon>
        <taxon>Actinomycetota</taxon>
        <taxon>Actinomycetes</taxon>
        <taxon>Streptosporangiales</taxon>
        <taxon>Thermomonosporaceae</taxon>
        <taxon>Actinomadura</taxon>
    </lineage>
</organism>
<sequence length="72" mass="7600">AGTLQGCLDAPAGVDFDLYLQRLSGGTWTYVAESTSPGPDEQISYTGTAGTYRWVVHAYSGSGSYTLGYNTP</sequence>
<feature type="non-terminal residue" evidence="2">
    <location>
        <position position="1"/>
    </location>
</feature>
<dbReference type="Gene3D" id="2.60.120.380">
    <property type="match status" value="1"/>
</dbReference>
<accession>A0ABW3CF12</accession>
<evidence type="ECO:0000259" key="1">
    <source>
        <dbReference type="Pfam" id="PF04151"/>
    </source>
</evidence>
<reference evidence="3" key="1">
    <citation type="journal article" date="2019" name="Int. J. Syst. Evol. Microbiol.">
        <title>The Global Catalogue of Microorganisms (GCM) 10K type strain sequencing project: providing services to taxonomists for standard genome sequencing and annotation.</title>
        <authorList>
            <consortium name="The Broad Institute Genomics Platform"/>
            <consortium name="The Broad Institute Genome Sequencing Center for Infectious Disease"/>
            <person name="Wu L."/>
            <person name="Ma J."/>
        </authorList>
    </citation>
    <scope>NUCLEOTIDE SEQUENCE [LARGE SCALE GENOMIC DNA]</scope>
    <source>
        <strain evidence="3">JCM 31696</strain>
    </source>
</reference>
<keyword evidence="3" id="KW-1185">Reference proteome</keyword>
<dbReference type="Proteomes" id="UP001597083">
    <property type="component" value="Unassembled WGS sequence"/>
</dbReference>
<dbReference type="EMBL" id="JBHTIR010001913">
    <property type="protein sequence ID" value="MFD0853135.1"/>
    <property type="molecule type" value="Genomic_DNA"/>
</dbReference>
<evidence type="ECO:0000313" key="3">
    <source>
        <dbReference type="Proteomes" id="UP001597083"/>
    </source>
</evidence>
<name>A0ABW3CF12_9ACTN</name>
<dbReference type="InterPro" id="IPR007280">
    <property type="entry name" value="Peptidase_C_arc/bac"/>
</dbReference>
<dbReference type="Pfam" id="PF04151">
    <property type="entry name" value="PPC"/>
    <property type="match status" value="1"/>
</dbReference>
<protein>
    <submittedName>
        <fullName evidence="2">Pre-peptidase C-terminal domain-containing protein</fullName>
    </submittedName>
</protein>
<proteinExistence type="predicted"/>
<comment type="caution">
    <text evidence="2">The sequence shown here is derived from an EMBL/GenBank/DDBJ whole genome shotgun (WGS) entry which is preliminary data.</text>
</comment>
<feature type="domain" description="Peptidase C-terminal archaeal/bacterial" evidence="1">
    <location>
        <begin position="13"/>
        <end position="57"/>
    </location>
</feature>
<evidence type="ECO:0000313" key="2">
    <source>
        <dbReference type="EMBL" id="MFD0853135.1"/>
    </source>
</evidence>